<feature type="domain" description="Fe2OG dioxygenase" evidence="3">
    <location>
        <begin position="184"/>
        <end position="285"/>
    </location>
</feature>
<protein>
    <submittedName>
        <fullName evidence="4">2OG-Fe(II) oxygenase-like protein 4</fullName>
    </submittedName>
</protein>
<dbReference type="Pfam" id="PF03171">
    <property type="entry name" value="2OG-FeII_Oxy"/>
    <property type="match status" value="1"/>
</dbReference>
<sequence>MSSLANATDTCLSTISLAKLIRADPEIDKELLAACVKVGFFYLDCNDYESNRIVKEVEGLFQATRKTYDLPQDAKDDWIVDKDHGEDLPVCGYKRSGVSNGSVVGKKDGFEGIMVFEHALKTASKEERLAAPGPLAEQRELLSASIHDFHTVGLAILSSLSRALGLPDGQGFEHFHRLDEKCTTALGLLKYRKYTPTDEQVGHIAHTDAGSLSFVFSNIGGLQVLMPGSEQWSFIAPRHGCAIVNVGDSLQFLAGGCLRSSLHRVVPHADQEREEKYTVVYLMRPESDAMLKDPQGNEWRSVDWCNKKFAVFRADLAEMKLGSFLTGREGYTGMVTPKEIAVEMAQVM</sequence>
<dbReference type="InterPro" id="IPR027443">
    <property type="entry name" value="IPNS-like_sf"/>
</dbReference>
<dbReference type="GO" id="GO:0046872">
    <property type="term" value="F:metal ion binding"/>
    <property type="evidence" value="ECO:0007669"/>
    <property type="project" value="UniProtKB-KW"/>
</dbReference>
<dbReference type="Gene3D" id="2.60.120.330">
    <property type="entry name" value="B-lactam Antibiotic, Isopenicillin N Synthase, Chain"/>
    <property type="match status" value="1"/>
</dbReference>
<accession>A0AAN6N496</accession>
<dbReference type="GO" id="GO:0016491">
    <property type="term" value="F:oxidoreductase activity"/>
    <property type="evidence" value="ECO:0007669"/>
    <property type="project" value="UniProtKB-KW"/>
</dbReference>
<dbReference type="InterPro" id="IPR050231">
    <property type="entry name" value="Iron_ascorbate_oxido_reductase"/>
</dbReference>
<evidence type="ECO:0000259" key="3">
    <source>
        <dbReference type="PROSITE" id="PS51471"/>
    </source>
</evidence>
<evidence type="ECO:0000313" key="4">
    <source>
        <dbReference type="EMBL" id="KAK3938306.1"/>
    </source>
</evidence>
<proteinExistence type="inferred from homology"/>
<dbReference type="InterPro" id="IPR044861">
    <property type="entry name" value="IPNS-like_FE2OG_OXY"/>
</dbReference>
<dbReference type="InterPro" id="IPR026992">
    <property type="entry name" value="DIOX_N"/>
</dbReference>
<dbReference type="SUPFAM" id="SSF51197">
    <property type="entry name" value="Clavaminate synthase-like"/>
    <property type="match status" value="1"/>
</dbReference>
<name>A0AAN6N496_9PEZI</name>
<dbReference type="Pfam" id="PF14226">
    <property type="entry name" value="DIOX_N"/>
    <property type="match status" value="1"/>
</dbReference>
<organism evidence="4 5">
    <name type="scientific">Diplogelasinospora grovesii</name>
    <dbReference type="NCBI Taxonomy" id="303347"/>
    <lineage>
        <taxon>Eukaryota</taxon>
        <taxon>Fungi</taxon>
        <taxon>Dikarya</taxon>
        <taxon>Ascomycota</taxon>
        <taxon>Pezizomycotina</taxon>
        <taxon>Sordariomycetes</taxon>
        <taxon>Sordariomycetidae</taxon>
        <taxon>Sordariales</taxon>
        <taxon>Diplogelasinosporaceae</taxon>
        <taxon>Diplogelasinospora</taxon>
    </lineage>
</organism>
<comment type="caution">
    <text evidence="4">The sequence shown here is derived from an EMBL/GenBank/DDBJ whole genome shotgun (WGS) entry which is preliminary data.</text>
</comment>
<keyword evidence="2" id="KW-0408">Iron</keyword>
<dbReference type="PANTHER" id="PTHR47990">
    <property type="entry name" value="2-OXOGLUTARATE (2OG) AND FE(II)-DEPENDENT OXYGENASE SUPERFAMILY PROTEIN-RELATED"/>
    <property type="match status" value="1"/>
</dbReference>
<keyword evidence="5" id="KW-1185">Reference proteome</keyword>
<dbReference type="PROSITE" id="PS51471">
    <property type="entry name" value="FE2OG_OXY"/>
    <property type="match status" value="1"/>
</dbReference>
<dbReference type="EMBL" id="MU853832">
    <property type="protein sequence ID" value="KAK3938306.1"/>
    <property type="molecule type" value="Genomic_DNA"/>
</dbReference>
<dbReference type="Proteomes" id="UP001303473">
    <property type="component" value="Unassembled WGS sequence"/>
</dbReference>
<dbReference type="AlphaFoldDB" id="A0AAN6N496"/>
<reference evidence="5" key="1">
    <citation type="journal article" date="2023" name="Mol. Phylogenet. Evol.">
        <title>Genome-scale phylogeny and comparative genomics of the fungal order Sordariales.</title>
        <authorList>
            <person name="Hensen N."/>
            <person name="Bonometti L."/>
            <person name="Westerberg I."/>
            <person name="Brannstrom I.O."/>
            <person name="Guillou S."/>
            <person name="Cros-Aarteil S."/>
            <person name="Calhoun S."/>
            <person name="Haridas S."/>
            <person name="Kuo A."/>
            <person name="Mondo S."/>
            <person name="Pangilinan J."/>
            <person name="Riley R."/>
            <person name="LaButti K."/>
            <person name="Andreopoulos B."/>
            <person name="Lipzen A."/>
            <person name="Chen C."/>
            <person name="Yan M."/>
            <person name="Daum C."/>
            <person name="Ng V."/>
            <person name="Clum A."/>
            <person name="Steindorff A."/>
            <person name="Ohm R.A."/>
            <person name="Martin F."/>
            <person name="Silar P."/>
            <person name="Natvig D.O."/>
            <person name="Lalanne C."/>
            <person name="Gautier V."/>
            <person name="Ament-Velasquez S.L."/>
            <person name="Kruys A."/>
            <person name="Hutchinson M.I."/>
            <person name="Powell A.J."/>
            <person name="Barry K."/>
            <person name="Miller A.N."/>
            <person name="Grigoriev I.V."/>
            <person name="Debuchy R."/>
            <person name="Gladieux P."/>
            <person name="Hiltunen Thoren M."/>
            <person name="Johannesson H."/>
        </authorList>
    </citation>
    <scope>NUCLEOTIDE SEQUENCE [LARGE SCALE GENOMIC DNA]</scope>
    <source>
        <strain evidence="5">CBS 340.73</strain>
    </source>
</reference>
<dbReference type="InterPro" id="IPR005123">
    <property type="entry name" value="Oxoglu/Fe-dep_dioxygenase_dom"/>
</dbReference>
<evidence type="ECO:0000313" key="5">
    <source>
        <dbReference type="Proteomes" id="UP001303473"/>
    </source>
</evidence>
<comment type="similarity">
    <text evidence="1 2">Belongs to the iron/ascorbate-dependent oxidoreductase family.</text>
</comment>
<evidence type="ECO:0000256" key="1">
    <source>
        <dbReference type="ARBA" id="ARBA00008056"/>
    </source>
</evidence>
<keyword evidence="2" id="KW-0560">Oxidoreductase</keyword>
<gene>
    <name evidence="4" type="ORF">QBC46DRAFT_390533</name>
</gene>
<evidence type="ECO:0000256" key="2">
    <source>
        <dbReference type="RuleBase" id="RU003682"/>
    </source>
</evidence>
<keyword evidence="2" id="KW-0479">Metal-binding</keyword>
<dbReference type="GO" id="GO:0044283">
    <property type="term" value="P:small molecule biosynthetic process"/>
    <property type="evidence" value="ECO:0007669"/>
    <property type="project" value="UniProtKB-ARBA"/>
</dbReference>